<gene>
    <name evidence="2" type="ORF">Dxin01_01471</name>
</gene>
<dbReference type="PANTHER" id="PTHR43031:SF1">
    <property type="entry name" value="PYRIDINE NUCLEOTIDE-DISULPHIDE OXIDOREDUCTASE"/>
    <property type="match status" value="1"/>
</dbReference>
<evidence type="ECO:0000313" key="2">
    <source>
        <dbReference type="EMBL" id="GAA5501732.1"/>
    </source>
</evidence>
<dbReference type="InterPro" id="IPR050229">
    <property type="entry name" value="GlpE_sulfurtransferase"/>
</dbReference>
<evidence type="ECO:0000313" key="3">
    <source>
        <dbReference type="Proteomes" id="UP001458946"/>
    </source>
</evidence>
<feature type="domain" description="Rhodanese" evidence="1">
    <location>
        <begin position="25"/>
        <end position="111"/>
    </location>
</feature>
<keyword evidence="3" id="KW-1185">Reference proteome</keyword>
<evidence type="ECO:0000259" key="1">
    <source>
        <dbReference type="PROSITE" id="PS50206"/>
    </source>
</evidence>
<sequence>MFAFFKKLLGLPDSVSPAEAQALVKSGDAVLLDVRSAGERKAAHISGSLHIPLDELGAKASSLPKNKTIICQCASGMRSASASKQLAAAGYKTLNLSGGIGAWQGAGLPVK</sequence>
<dbReference type="EMBL" id="BAABRN010000012">
    <property type="protein sequence ID" value="GAA5501732.1"/>
    <property type="molecule type" value="Genomic_DNA"/>
</dbReference>
<dbReference type="Pfam" id="PF00581">
    <property type="entry name" value="Rhodanese"/>
    <property type="match status" value="1"/>
</dbReference>
<dbReference type="PANTHER" id="PTHR43031">
    <property type="entry name" value="FAD-DEPENDENT OXIDOREDUCTASE"/>
    <property type="match status" value="1"/>
</dbReference>
<dbReference type="Proteomes" id="UP001458946">
    <property type="component" value="Unassembled WGS sequence"/>
</dbReference>
<reference evidence="2 3" key="1">
    <citation type="submission" date="2024-02" db="EMBL/GenBank/DDBJ databases">
        <title>Deinococcus xinjiangensis NBRC 107630.</title>
        <authorList>
            <person name="Ichikawa N."/>
            <person name="Katano-Makiyama Y."/>
            <person name="Hidaka K."/>
        </authorList>
    </citation>
    <scope>NUCLEOTIDE SEQUENCE [LARGE SCALE GENOMIC DNA]</scope>
    <source>
        <strain evidence="2 3">NBRC 107630</strain>
    </source>
</reference>
<dbReference type="InterPro" id="IPR036873">
    <property type="entry name" value="Rhodanese-like_dom_sf"/>
</dbReference>
<dbReference type="RefSeq" id="WP_353541698.1">
    <property type="nucleotide sequence ID" value="NZ_BAABRN010000012.1"/>
</dbReference>
<dbReference type="Gene3D" id="3.40.250.10">
    <property type="entry name" value="Rhodanese-like domain"/>
    <property type="match status" value="1"/>
</dbReference>
<proteinExistence type="predicted"/>
<comment type="caution">
    <text evidence="2">The sequence shown here is derived from an EMBL/GenBank/DDBJ whole genome shotgun (WGS) entry which is preliminary data.</text>
</comment>
<dbReference type="CDD" id="cd00158">
    <property type="entry name" value="RHOD"/>
    <property type="match status" value="1"/>
</dbReference>
<dbReference type="InterPro" id="IPR001763">
    <property type="entry name" value="Rhodanese-like_dom"/>
</dbReference>
<accession>A0ABP9V8X2</accession>
<name>A0ABP9V8X2_9DEIO</name>
<dbReference type="PROSITE" id="PS50206">
    <property type="entry name" value="RHODANESE_3"/>
    <property type="match status" value="1"/>
</dbReference>
<protein>
    <submittedName>
        <fullName evidence="2">Sulfurtransferase Alvin_2599</fullName>
    </submittedName>
</protein>
<organism evidence="2 3">
    <name type="scientific">Deinococcus xinjiangensis</name>
    <dbReference type="NCBI Taxonomy" id="457454"/>
    <lineage>
        <taxon>Bacteria</taxon>
        <taxon>Thermotogati</taxon>
        <taxon>Deinococcota</taxon>
        <taxon>Deinococci</taxon>
        <taxon>Deinococcales</taxon>
        <taxon>Deinococcaceae</taxon>
        <taxon>Deinococcus</taxon>
    </lineage>
</organism>
<dbReference type="SUPFAM" id="SSF52821">
    <property type="entry name" value="Rhodanese/Cell cycle control phosphatase"/>
    <property type="match status" value="1"/>
</dbReference>
<dbReference type="SMART" id="SM00450">
    <property type="entry name" value="RHOD"/>
    <property type="match status" value="1"/>
</dbReference>